<evidence type="ECO:0000313" key="5">
    <source>
        <dbReference type="EMBL" id="CAD9353821.1"/>
    </source>
</evidence>
<protein>
    <submittedName>
        <fullName evidence="5">Uncharacterized protein</fullName>
    </submittedName>
</protein>
<sequence length="378" mass="43399">MGERSQQQQEQKQQEQPRKEEEDDIHITSINFASALSFAEEEGGGYWNQEKEEEEKSKKKTKISEEIAVFSAGTVRALLLSLKKQSINIAIRRRAFRSIGERTTTPRAPCATKKTLPIWIRTSAILGLISKNIMYGLTVFGVYDFITAKYHSTHYNQNPFSLHFTAGAFAGLAQSSLLYLSELFHDHMLLKRLALAREKNDKQQKQRQPRAYLHNKTYLFRRMVHHSLGYATLFGVYNFFQIHLEEYHHSFLLTLQRDGKDHNEMKRAKNDSGGDQHWIYYPNTSSLFCCFIAGGIAGQTHYVLSHYTEHWKTRAMEPQIKSTKVGPKNQMSLKTIWKHVPKRPSVYSIAASFVPTSVAFVAFEFGGTFVTSNIMGME</sequence>
<reference evidence="5" key="1">
    <citation type="submission" date="2021-01" db="EMBL/GenBank/DDBJ databases">
        <authorList>
            <person name="Corre E."/>
            <person name="Pelletier E."/>
            <person name="Niang G."/>
            <person name="Scheremetjew M."/>
            <person name="Finn R."/>
            <person name="Kale V."/>
            <person name="Holt S."/>
            <person name="Cochrane G."/>
            <person name="Meng A."/>
            <person name="Brown T."/>
            <person name="Cohen L."/>
        </authorList>
    </citation>
    <scope>NUCLEOTIDE SEQUENCE</scope>
    <source>
        <strain evidence="5">Pop2</strain>
    </source>
</reference>
<dbReference type="GO" id="GO:0016020">
    <property type="term" value="C:membrane"/>
    <property type="evidence" value="ECO:0007669"/>
    <property type="project" value="UniProtKB-SubCell"/>
</dbReference>
<feature type="region of interest" description="Disordered" evidence="4">
    <location>
        <begin position="41"/>
        <end position="60"/>
    </location>
</feature>
<keyword evidence="2" id="KW-0812">Transmembrane</keyword>
<feature type="region of interest" description="Disordered" evidence="4">
    <location>
        <begin position="1"/>
        <end position="26"/>
    </location>
</feature>
<dbReference type="InterPro" id="IPR023395">
    <property type="entry name" value="MCP_dom_sf"/>
</dbReference>
<evidence type="ECO:0000256" key="1">
    <source>
        <dbReference type="ARBA" id="ARBA00004370"/>
    </source>
</evidence>
<accession>A0A6U3UM28</accession>
<evidence type="ECO:0000256" key="4">
    <source>
        <dbReference type="SAM" id="MobiDB-lite"/>
    </source>
</evidence>
<feature type="compositionally biased region" description="Low complexity" evidence="4">
    <location>
        <begin position="1"/>
        <end position="11"/>
    </location>
</feature>
<name>A0A6U3UM28_9STRA</name>
<gene>
    <name evidence="5" type="ORF">DBRI1063_LOCUS23169</name>
</gene>
<organism evidence="5">
    <name type="scientific">Ditylum brightwellii</name>
    <dbReference type="NCBI Taxonomy" id="49249"/>
    <lineage>
        <taxon>Eukaryota</taxon>
        <taxon>Sar</taxon>
        <taxon>Stramenopiles</taxon>
        <taxon>Ochrophyta</taxon>
        <taxon>Bacillariophyta</taxon>
        <taxon>Mediophyceae</taxon>
        <taxon>Lithodesmiophycidae</taxon>
        <taxon>Lithodesmiales</taxon>
        <taxon>Lithodesmiaceae</taxon>
        <taxon>Ditylum</taxon>
    </lineage>
</organism>
<keyword evidence="3" id="KW-0472">Membrane</keyword>
<proteinExistence type="predicted"/>
<evidence type="ECO:0000256" key="3">
    <source>
        <dbReference type="ARBA" id="ARBA00023136"/>
    </source>
</evidence>
<dbReference type="AlphaFoldDB" id="A0A6U3UM28"/>
<dbReference type="SUPFAM" id="SSF103506">
    <property type="entry name" value="Mitochondrial carrier"/>
    <property type="match status" value="1"/>
</dbReference>
<comment type="subcellular location">
    <subcellularLocation>
        <location evidence="1">Membrane</location>
    </subcellularLocation>
</comment>
<dbReference type="EMBL" id="HBGN01036129">
    <property type="protein sequence ID" value="CAD9353821.1"/>
    <property type="molecule type" value="Transcribed_RNA"/>
</dbReference>
<evidence type="ECO:0000256" key="2">
    <source>
        <dbReference type="ARBA" id="ARBA00022692"/>
    </source>
</evidence>